<gene>
    <name evidence="3" type="primary">LOC105367613</name>
</gene>
<feature type="region of interest" description="Disordered" evidence="1">
    <location>
        <begin position="529"/>
        <end position="736"/>
    </location>
</feature>
<dbReference type="KEGG" id="csol:105367613"/>
<evidence type="ECO:0000256" key="1">
    <source>
        <dbReference type="SAM" id="MobiDB-lite"/>
    </source>
</evidence>
<reference evidence="3" key="1">
    <citation type="submission" date="2025-08" db="UniProtKB">
        <authorList>
            <consortium name="RefSeq"/>
        </authorList>
    </citation>
    <scope>IDENTIFICATION</scope>
</reference>
<feature type="region of interest" description="Disordered" evidence="1">
    <location>
        <begin position="216"/>
        <end position="327"/>
    </location>
</feature>
<dbReference type="Proteomes" id="UP000695007">
    <property type="component" value="Unplaced"/>
</dbReference>
<organism evidence="2 3">
    <name type="scientific">Ceratosolen solmsi marchali</name>
    <dbReference type="NCBI Taxonomy" id="326594"/>
    <lineage>
        <taxon>Eukaryota</taxon>
        <taxon>Metazoa</taxon>
        <taxon>Ecdysozoa</taxon>
        <taxon>Arthropoda</taxon>
        <taxon>Hexapoda</taxon>
        <taxon>Insecta</taxon>
        <taxon>Pterygota</taxon>
        <taxon>Neoptera</taxon>
        <taxon>Endopterygota</taxon>
        <taxon>Hymenoptera</taxon>
        <taxon>Apocrita</taxon>
        <taxon>Proctotrupomorpha</taxon>
        <taxon>Chalcidoidea</taxon>
        <taxon>Agaonidae</taxon>
        <taxon>Agaoninae</taxon>
        <taxon>Ceratosolen</taxon>
    </lineage>
</organism>
<feature type="region of interest" description="Disordered" evidence="1">
    <location>
        <begin position="76"/>
        <end position="114"/>
    </location>
</feature>
<evidence type="ECO:0000313" key="2">
    <source>
        <dbReference type="Proteomes" id="UP000695007"/>
    </source>
</evidence>
<keyword evidence="2" id="KW-1185">Reference proteome</keyword>
<feature type="compositionally biased region" description="Polar residues" evidence="1">
    <location>
        <begin position="697"/>
        <end position="706"/>
    </location>
</feature>
<evidence type="ECO:0000313" key="3">
    <source>
        <dbReference type="RefSeq" id="XP_011504683.1"/>
    </source>
</evidence>
<feature type="region of interest" description="Disordered" evidence="1">
    <location>
        <begin position="339"/>
        <end position="379"/>
    </location>
</feature>
<feature type="compositionally biased region" description="Polar residues" evidence="1">
    <location>
        <begin position="713"/>
        <end position="725"/>
    </location>
</feature>
<feature type="compositionally biased region" description="Acidic residues" evidence="1">
    <location>
        <begin position="559"/>
        <end position="579"/>
    </location>
</feature>
<name>A0AAJ7E1T1_9HYME</name>
<feature type="compositionally biased region" description="Basic residues" evidence="1">
    <location>
        <begin position="532"/>
        <end position="553"/>
    </location>
</feature>
<feature type="compositionally biased region" description="Low complexity" evidence="1">
    <location>
        <begin position="640"/>
        <end position="654"/>
    </location>
</feature>
<feature type="compositionally biased region" description="Basic and acidic residues" evidence="1">
    <location>
        <begin position="232"/>
        <end position="258"/>
    </location>
</feature>
<sequence>MSAPAIKSSMPGVGTPTASTGHTMLPMNMVAQKVVPSTDQASSGMKPLQGTNLNYVTLQPASQPLSLIQEHRAPTYQTPFSNNIPTEQQQQPPPQPQSQVQPQPQPQQQPQSQPQLLHKELEQQQDLNKLVQNGTELPKIEKDKQENLGSAIPISTAPIVSAALPTTVSLPIVVPAIPINVSSVPIVSNIINTTSVPPILPAVVVTVPMTTSPVKLPMEQPKVNSSNVDGPIIERHQEPEITPKSKDESTQGKSDNQEKMLNLVPAPIVQNKEENKSPISTPPKEDTTLVCTSPQKISLTPVSSYKSEESSPKTESPLQKSQKMATVKSPEILEKIDIKETKIPVSRPAKRKSRELKEPKNTSSEGGPRSKRNRVQTTPYQSPLPEIAMIVKNLSKPSPKGSDDKLIVFYKNEFLAVRNTEGSFYVCQAMQNIYKSSKRIRIRWLCQDKNNGEIYSPDFYDFTDFDCILTNLNLNKVEKNKYQLTKYELLRTENILKRAIDVEAGVSEKPRVTEEHPDGLDLSLYKDEAQLKKRKGKGKTGKSSKGKRQRKKSNKESSDSDGDGDEDDSEENENGDDSNDSSSDVESLEKKSSPSNSRKGSQIKKRSGNKTAIVQTSVALKGPSRAERALNRSKGPVGPSTSAALSSTSAFVSSNKKSPELKKTAELKKVVTKLPVSSTASTPTQSRAKPRVGAAASASTQDPKTTSRPKRVASTTTIPSSSNEDSSTRKKPRGRA</sequence>
<feature type="compositionally biased region" description="Polar residues" evidence="1">
    <location>
        <begin position="289"/>
        <end position="298"/>
    </location>
</feature>
<feature type="compositionally biased region" description="Polar residues" evidence="1">
    <location>
        <begin position="76"/>
        <end position="87"/>
    </location>
</feature>
<proteinExistence type="predicted"/>
<feature type="compositionally biased region" description="Polar residues" evidence="1">
    <location>
        <begin position="675"/>
        <end position="687"/>
    </location>
</feature>
<feature type="compositionally biased region" description="Polar residues" evidence="1">
    <location>
        <begin position="609"/>
        <end position="618"/>
    </location>
</feature>
<dbReference type="RefSeq" id="XP_011504683.1">
    <property type="nucleotide sequence ID" value="XM_011506381.1"/>
</dbReference>
<protein>
    <submittedName>
        <fullName evidence="3">Uncharacterized protein LOC105367613</fullName>
    </submittedName>
</protein>
<accession>A0AAJ7E1T1</accession>
<dbReference type="AlphaFoldDB" id="A0AAJ7E1T1"/>
<dbReference type="GeneID" id="105367613"/>
<feature type="compositionally biased region" description="Low complexity" evidence="1">
    <location>
        <begin position="97"/>
        <end position="114"/>
    </location>
</feature>
<feature type="compositionally biased region" description="Basic and acidic residues" evidence="1">
    <location>
        <begin position="657"/>
        <end position="669"/>
    </location>
</feature>